<dbReference type="Proteomes" id="UP000186817">
    <property type="component" value="Unassembled WGS sequence"/>
</dbReference>
<protein>
    <submittedName>
        <fullName evidence="1">Uncharacterized protein</fullName>
    </submittedName>
</protein>
<accession>A0A1Q9BU60</accession>
<dbReference type="EMBL" id="LSRX01004205">
    <property type="protein sequence ID" value="OLP74140.1"/>
    <property type="molecule type" value="Genomic_DNA"/>
</dbReference>
<name>A0A1Q9BU60_SYMMI</name>
<keyword evidence="2" id="KW-1185">Reference proteome</keyword>
<sequence length="32" mass="3504">VLFRGKTTNLYDVWDKELTQAGSSICLEDSGG</sequence>
<reference evidence="1 2" key="1">
    <citation type="submission" date="2016-02" db="EMBL/GenBank/DDBJ databases">
        <title>Genome analysis of coral dinoflagellate symbionts highlights evolutionary adaptations to a symbiotic lifestyle.</title>
        <authorList>
            <person name="Aranda M."/>
            <person name="Li Y."/>
            <person name="Liew Y.J."/>
            <person name="Baumgarten S."/>
            <person name="Simakov O."/>
            <person name="Wilson M."/>
            <person name="Piel J."/>
            <person name="Ashoor H."/>
            <person name="Bougouffa S."/>
            <person name="Bajic V.B."/>
            <person name="Ryu T."/>
            <person name="Ravasi T."/>
            <person name="Bayer T."/>
            <person name="Micklem G."/>
            <person name="Kim H."/>
            <person name="Bhak J."/>
            <person name="Lajeunesse T.C."/>
            <person name="Voolstra C.R."/>
        </authorList>
    </citation>
    <scope>NUCLEOTIDE SEQUENCE [LARGE SCALE GENOMIC DNA]</scope>
    <source>
        <strain evidence="1 2">CCMP2467</strain>
    </source>
</reference>
<evidence type="ECO:0000313" key="2">
    <source>
        <dbReference type="Proteomes" id="UP000186817"/>
    </source>
</evidence>
<evidence type="ECO:0000313" key="1">
    <source>
        <dbReference type="EMBL" id="OLP74140.1"/>
    </source>
</evidence>
<gene>
    <name evidence="1" type="ORF">AK812_SmicGene46409</name>
</gene>
<proteinExistence type="predicted"/>
<dbReference type="AlphaFoldDB" id="A0A1Q9BU60"/>
<organism evidence="1 2">
    <name type="scientific">Symbiodinium microadriaticum</name>
    <name type="common">Dinoflagellate</name>
    <name type="synonym">Zooxanthella microadriatica</name>
    <dbReference type="NCBI Taxonomy" id="2951"/>
    <lineage>
        <taxon>Eukaryota</taxon>
        <taxon>Sar</taxon>
        <taxon>Alveolata</taxon>
        <taxon>Dinophyceae</taxon>
        <taxon>Suessiales</taxon>
        <taxon>Symbiodiniaceae</taxon>
        <taxon>Symbiodinium</taxon>
    </lineage>
</organism>
<feature type="non-terminal residue" evidence="1">
    <location>
        <position position="1"/>
    </location>
</feature>
<comment type="caution">
    <text evidence="1">The sequence shown here is derived from an EMBL/GenBank/DDBJ whole genome shotgun (WGS) entry which is preliminary data.</text>
</comment>